<dbReference type="GO" id="GO:0050661">
    <property type="term" value="F:NADP binding"/>
    <property type="evidence" value="ECO:0007669"/>
    <property type="project" value="InterPro"/>
</dbReference>
<dbReference type="InterPro" id="IPR020946">
    <property type="entry name" value="Flavin_mOase-like"/>
</dbReference>
<keyword evidence="3" id="KW-0285">Flavoprotein</keyword>
<dbReference type="eggNOG" id="KOG1399">
    <property type="taxonomic scope" value="Eukaryota"/>
</dbReference>
<evidence type="ECO:0000256" key="2">
    <source>
        <dbReference type="ARBA" id="ARBA00010139"/>
    </source>
</evidence>
<dbReference type="HOGENOM" id="CLU_006937_6_1_1"/>
<dbReference type="Gene3D" id="3.50.50.60">
    <property type="entry name" value="FAD/NAD(P)-binding domain"/>
    <property type="match status" value="2"/>
</dbReference>
<dbReference type="InterPro" id="IPR051209">
    <property type="entry name" value="FAD-bind_Monooxygenase_sf"/>
</dbReference>
<dbReference type="Pfam" id="PF00743">
    <property type="entry name" value="FMO-like"/>
    <property type="match status" value="1"/>
</dbReference>
<proteinExistence type="inferred from homology"/>
<dbReference type="OrthoDB" id="74360at2759"/>
<sequence length="593" mass="66791">MAPAKDNEGFPTGVTERNERGWPVADADGFRILDQPYDTRRKLRVVHIGGGASGICFSKFAEQRLKNVDLQIYEKNKDVGGTWLENRYPGCACDIPSASYQFTWARNPNWSQYYSESPEIWAYFKQVAVDHDLLKYMKFEHAVTGAYWDEGRGKWDVHVRGPDGAEFKDTCDVVINGGGVLNNWKWPDIDGLHSFKGVLTHTARYDTSLDLTGKRVAVIGVGSSGIQVVSKIAPQVKQLYTWIRSPTWITAGFAQRFAGPNGGNFKYTPEQQKLFQDDPELFLRYSKMIESELNVRFKFILNGTPEAEAAKEFAANEMEQKLGGNKELMEAMIPKNFGVGCRRPTPGNGFLEALNRENVTMFTKEMKSITEKGFIAADGAEHEVDVIICATGFNTSFIPVFPVVGRNGQSIAKMWKDEPSSYLSIGVPHMPNYWMMVGPYGPLGHGSFLPIVENLAGNIIQCISKMQRECIKAMAPKEDVTDSFAKHAKLFLQRTAWTQACSSWFKQGRVDGPLPMFPASRLVYMDLLRDPRFEDYEITYEGNHDIWRFLGTGFATREFDGRDLSYYLGLLDGKDEQEDLEADLHGKLAELVP</sequence>
<dbReference type="AlphaFoldDB" id="W2RS07"/>
<dbReference type="GO" id="GO:0050660">
    <property type="term" value="F:flavin adenine dinucleotide binding"/>
    <property type="evidence" value="ECO:0007669"/>
    <property type="project" value="InterPro"/>
</dbReference>
<dbReference type="PANTHER" id="PTHR42877:SF7">
    <property type="entry name" value="FLAVIN-BINDING MONOOXYGENASE-RELATED"/>
    <property type="match status" value="1"/>
</dbReference>
<keyword evidence="7" id="KW-1185">Reference proteome</keyword>
<dbReference type="RefSeq" id="XP_008717880.1">
    <property type="nucleotide sequence ID" value="XM_008719658.1"/>
</dbReference>
<dbReference type="SUPFAM" id="SSF51905">
    <property type="entry name" value="FAD/NAD(P)-binding domain"/>
    <property type="match status" value="3"/>
</dbReference>
<dbReference type="PANTHER" id="PTHR42877">
    <property type="entry name" value="L-ORNITHINE N(5)-MONOOXYGENASE-RELATED"/>
    <property type="match status" value="1"/>
</dbReference>
<dbReference type="InterPro" id="IPR036188">
    <property type="entry name" value="FAD/NAD-bd_sf"/>
</dbReference>
<dbReference type="EMBL" id="KB822721">
    <property type="protein sequence ID" value="ETN39095.1"/>
    <property type="molecule type" value="Genomic_DNA"/>
</dbReference>
<dbReference type="GO" id="GO:0004499">
    <property type="term" value="F:N,N-dimethylaniline monooxygenase activity"/>
    <property type="evidence" value="ECO:0007669"/>
    <property type="project" value="InterPro"/>
</dbReference>
<dbReference type="GeneID" id="19972656"/>
<accession>W2RS07</accession>
<comment type="cofactor">
    <cofactor evidence="1">
        <name>FAD</name>
        <dbReference type="ChEBI" id="CHEBI:57692"/>
    </cofactor>
</comment>
<keyword evidence="4" id="KW-0274">FAD</keyword>
<gene>
    <name evidence="6" type="ORF">HMPREF1541_05317</name>
</gene>
<reference evidence="6 7" key="1">
    <citation type="submission" date="2013-03" db="EMBL/GenBank/DDBJ databases">
        <title>The Genome Sequence of Phialophora europaea CBS 101466.</title>
        <authorList>
            <consortium name="The Broad Institute Genomics Platform"/>
            <person name="Cuomo C."/>
            <person name="de Hoog S."/>
            <person name="Gorbushina A."/>
            <person name="Walker B."/>
            <person name="Young S.K."/>
            <person name="Zeng Q."/>
            <person name="Gargeya S."/>
            <person name="Fitzgerald M."/>
            <person name="Haas B."/>
            <person name="Abouelleil A."/>
            <person name="Allen A.W."/>
            <person name="Alvarado L."/>
            <person name="Arachchi H.M."/>
            <person name="Berlin A.M."/>
            <person name="Chapman S.B."/>
            <person name="Gainer-Dewar J."/>
            <person name="Goldberg J."/>
            <person name="Griggs A."/>
            <person name="Gujja S."/>
            <person name="Hansen M."/>
            <person name="Howarth C."/>
            <person name="Imamovic A."/>
            <person name="Ireland A."/>
            <person name="Larimer J."/>
            <person name="McCowan C."/>
            <person name="Murphy C."/>
            <person name="Pearson M."/>
            <person name="Poon T.W."/>
            <person name="Priest M."/>
            <person name="Roberts A."/>
            <person name="Saif S."/>
            <person name="Shea T."/>
            <person name="Sisk P."/>
            <person name="Sykes S."/>
            <person name="Wortman J."/>
            <person name="Nusbaum C."/>
            <person name="Birren B."/>
        </authorList>
    </citation>
    <scope>NUCLEOTIDE SEQUENCE [LARGE SCALE GENOMIC DNA]</scope>
    <source>
        <strain evidence="6 7">CBS 101466</strain>
    </source>
</reference>
<protein>
    <recommendedName>
        <fullName evidence="8">FAD/NAD(P)-binding domain-containing protein</fullName>
    </recommendedName>
</protein>
<name>W2RS07_CYPE1</name>
<dbReference type="VEuPathDB" id="FungiDB:HMPREF1541_05317"/>
<evidence type="ECO:0000256" key="3">
    <source>
        <dbReference type="ARBA" id="ARBA00022630"/>
    </source>
</evidence>
<keyword evidence="5" id="KW-0560">Oxidoreductase</keyword>
<evidence type="ECO:0008006" key="8">
    <source>
        <dbReference type="Google" id="ProtNLM"/>
    </source>
</evidence>
<comment type="similarity">
    <text evidence="2">Belongs to the FAD-binding monooxygenase family.</text>
</comment>
<dbReference type="Proteomes" id="UP000030752">
    <property type="component" value="Unassembled WGS sequence"/>
</dbReference>
<evidence type="ECO:0000313" key="6">
    <source>
        <dbReference type="EMBL" id="ETN39095.1"/>
    </source>
</evidence>
<organism evidence="6 7">
    <name type="scientific">Cyphellophora europaea (strain CBS 101466)</name>
    <name type="common">Phialophora europaea</name>
    <dbReference type="NCBI Taxonomy" id="1220924"/>
    <lineage>
        <taxon>Eukaryota</taxon>
        <taxon>Fungi</taxon>
        <taxon>Dikarya</taxon>
        <taxon>Ascomycota</taxon>
        <taxon>Pezizomycotina</taxon>
        <taxon>Eurotiomycetes</taxon>
        <taxon>Chaetothyriomycetidae</taxon>
        <taxon>Chaetothyriales</taxon>
        <taxon>Cyphellophoraceae</taxon>
        <taxon>Cyphellophora</taxon>
    </lineage>
</organism>
<evidence type="ECO:0000313" key="7">
    <source>
        <dbReference type="Proteomes" id="UP000030752"/>
    </source>
</evidence>
<evidence type="ECO:0000256" key="4">
    <source>
        <dbReference type="ARBA" id="ARBA00022827"/>
    </source>
</evidence>
<dbReference type="InParanoid" id="W2RS07"/>
<evidence type="ECO:0000256" key="5">
    <source>
        <dbReference type="ARBA" id="ARBA00023002"/>
    </source>
</evidence>
<evidence type="ECO:0000256" key="1">
    <source>
        <dbReference type="ARBA" id="ARBA00001974"/>
    </source>
</evidence>